<feature type="transmembrane region" description="Helical" evidence="1">
    <location>
        <begin position="31"/>
        <end position="50"/>
    </location>
</feature>
<dbReference type="EMBL" id="JAOYOD010000001">
    <property type="protein sequence ID" value="MCV9386097.1"/>
    <property type="molecule type" value="Genomic_DNA"/>
</dbReference>
<gene>
    <name evidence="2" type="ORF">N7U62_05450</name>
</gene>
<keyword evidence="1" id="KW-0812">Transmembrane</keyword>
<sequence>MISKKAKETIQDNGYYLSSTDQVLSFKPSRATAYGLIAIMVFMMSPGLVLIFHVPLVGLIISAIVFGFFSFPIRNRLKRKSLALNPSKKRLFLGDESCHFMDISEISYDSEFISEYTSAYKETNKEYHMTLQATAKNGRKWELLVFRSDYPEPSEPMKEIASLIRNTALTNPNLS</sequence>
<dbReference type="Proteomes" id="UP001300692">
    <property type="component" value="Unassembled WGS sequence"/>
</dbReference>
<keyword evidence="1" id="KW-1133">Transmembrane helix</keyword>
<proteinExistence type="predicted"/>
<keyword evidence="1" id="KW-0472">Membrane</keyword>
<evidence type="ECO:0000256" key="1">
    <source>
        <dbReference type="SAM" id="Phobius"/>
    </source>
</evidence>
<dbReference type="RefSeq" id="WP_264136882.1">
    <property type="nucleotide sequence ID" value="NZ_JAOYOD010000001.1"/>
</dbReference>
<protein>
    <recommendedName>
        <fullName evidence="4">YcxB-like protein</fullName>
    </recommendedName>
</protein>
<reference evidence="2 3" key="1">
    <citation type="submission" date="2022-10" db="EMBL/GenBank/DDBJ databases">
        <title>Comparative genomics and taxonomic characterization of three novel marine species of genus Reichenbachiella exhibiting antioxidant and polysaccharide degradation activities.</title>
        <authorList>
            <person name="Muhammad N."/>
            <person name="Lee Y.-J."/>
            <person name="Ko J."/>
            <person name="Kim S.-G."/>
        </authorList>
    </citation>
    <scope>NUCLEOTIDE SEQUENCE [LARGE SCALE GENOMIC DNA]</scope>
    <source>
        <strain evidence="2 3">ABR2-5</strain>
    </source>
</reference>
<evidence type="ECO:0000313" key="3">
    <source>
        <dbReference type="Proteomes" id="UP001300692"/>
    </source>
</evidence>
<accession>A0ABT3CR10</accession>
<organism evidence="2 3">
    <name type="scientific">Reichenbachiella ulvae</name>
    <dbReference type="NCBI Taxonomy" id="2980104"/>
    <lineage>
        <taxon>Bacteria</taxon>
        <taxon>Pseudomonadati</taxon>
        <taxon>Bacteroidota</taxon>
        <taxon>Cytophagia</taxon>
        <taxon>Cytophagales</taxon>
        <taxon>Reichenbachiellaceae</taxon>
        <taxon>Reichenbachiella</taxon>
    </lineage>
</organism>
<evidence type="ECO:0000313" key="2">
    <source>
        <dbReference type="EMBL" id="MCV9386097.1"/>
    </source>
</evidence>
<name>A0ABT3CR10_9BACT</name>
<comment type="caution">
    <text evidence="2">The sequence shown here is derived from an EMBL/GenBank/DDBJ whole genome shotgun (WGS) entry which is preliminary data.</text>
</comment>
<feature type="transmembrane region" description="Helical" evidence="1">
    <location>
        <begin position="56"/>
        <end position="73"/>
    </location>
</feature>
<evidence type="ECO:0008006" key="4">
    <source>
        <dbReference type="Google" id="ProtNLM"/>
    </source>
</evidence>
<keyword evidence="3" id="KW-1185">Reference proteome</keyword>